<accession>A0A645B3Q0</accession>
<proteinExistence type="predicted"/>
<organism evidence="2">
    <name type="scientific">bioreactor metagenome</name>
    <dbReference type="NCBI Taxonomy" id="1076179"/>
    <lineage>
        <taxon>unclassified sequences</taxon>
        <taxon>metagenomes</taxon>
        <taxon>ecological metagenomes</taxon>
    </lineage>
</organism>
<sequence>MNKEGIVAYFKRFVRYLIVLILMNISFQLLKYKGIGMLVELEEVSFINILLTIVGVVGVIGTILYMARDIAIWQEEKKQKQKTKPR</sequence>
<name>A0A645B3Q0_9ZZZZ</name>
<keyword evidence="1" id="KW-1133">Transmembrane helix</keyword>
<feature type="transmembrane region" description="Helical" evidence="1">
    <location>
        <begin position="45"/>
        <end position="67"/>
    </location>
</feature>
<keyword evidence="1" id="KW-0812">Transmembrane</keyword>
<gene>
    <name evidence="2" type="ORF">SDC9_106874</name>
</gene>
<dbReference type="AlphaFoldDB" id="A0A645B3Q0"/>
<reference evidence="2" key="1">
    <citation type="submission" date="2019-08" db="EMBL/GenBank/DDBJ databases">
        <authorList>
            <person name="Kucharzyk K."/>
            <person name="Murdoch R.W."/>
            <person name="Higgins S."/>
            <person name="Loffler F."/>
        </authorList>
    </citation>
    <scope>NUCLEOTIDE SEQUENCE</scope>
</reference>
<evidence type="ECO:0000256" key="1">
    <source>
        <dbReference type="SAM" id="Phobius"/>
    </source>
</evidence>
<evidence type="ECO:0000313" key="2">
    <source>
        <dbReference type="EMBL" id="MPM60027.1"/>
    </source>
</evidence>
<keyword evidence="1" id="KW-0472">Membrane</keyword>
<protein>
    <submittedName>
        <fullName evidence="2">Uncharacterized protein</fullName>
    </submittedName>
</protein>
<feature type="transmembrane region" description="Helical" evidence="1">
    <location>
        <begin position="12"/>
        <end position="30"/>
    </location>
</feature>
<comment type="caution">
    <text evidence="2">The sequence shown here is derived from an EMBL/GenBank/DDBJ whole genome shotgun (WGS) entry which is preliminary data.</text>
</comment>
<dbReference type="EMBL" id="VSSQ01017588">
    <property type="protein sequence ID" value="MPM60027.1"/>
    <property type="molecule type" value="Genomic_DNA"/>
</dbReference>